<dbReference type="GO" id="GO:0003968">
    <property type="term" value="F:RNA-directed RNA polymerase activity"/>
    <property type="evidence" value="ECO:0007669"/>
    <property type="project" value="UniProtKB-KW"/>
</dbReference>
<evidence type="ECO:0000256" key="1">
    <source>
        <dbReference type="RuleBase" id="RU363098"/>
    </source>
</evidence>
<evidence type="ECO:0000256" key="2">
    <source>
        <dbReference type="SAM" id="MobiDB-lite"/>
    </source>
</evidence>
<name>A0A9P6IIS9_9PEZI</name>
<dbReference type="EMBL" id="JAATWM020000005">
    <property type="protein sequence ID" value="KAF9880390.1"/>
    <property type="molecule type" value="Genomic_DNA"/>
</dbReference>
<dbReference type="InterPro" id="IPR007855">
    <property type="entry name" value="RDRP"/>
</dbReference>
<feature type="region of interest" description="Disordered" evidence="2">
    <location>
        <begin position="140"/>
        <end position="195"/>
    </location>
</feature>
<organism evidence="4 5">
    <name type="scientific">Colletotrichum karsti</name>
    <dbReference type="NCBI Taxonomy" id="1095194"/>
    <lineage>
        <taxon>Eukaryota</taxon>
        <taxon>Fungi</taxon>
        <taxon>Dikarya</taxon>
        <taxon>Ascomycota</taxon>
        <taxon>Pezizomycotina</taxon>
        <taxon>Sordariomycetes</taxon>
        <taxon>Hypocreomycetidae</taxon>
        <taxon>Glomerellales</taxon>
        <taxon>Glomerellaceae</taxon>
        <taxon>Colletotrichum</taxon>
        <taxon>Colletotrichum boninense species complex</taxon>
    </lineage>
</organism>
<feature type="compositionally biased region" description="Basic and acidic residues" evidence="2">
    <location>
        <begin position="170"/>
        <end position="181"/>
    </location>
</feature>
<dbReference type="Proteomes" id="UP000781932">
    <property type="component" value="Unassembled WGS sequence"/>
</dbReference>
<comment type="catalytic activity">
    <reaction evidence="1">
        <text>RNA(n) + a ribonucleoside 5'-triphosphate = RNA(n+1) + diphosphate</text>
        <dbReference type="Rhea" id="RHEA:21248"/>
        <dbReference type="Rhea" id="RHEA-COMP:14527"/>
        <dbReference type="Rhea" id="RHEA-COMP:17342"/>
        <dbReference type="ChEBI" id="CHEBI:33019"/>
        <dbReference type="ChEBI" id="CHEBI:61557"/>
        <dbReference type="ChEBI" id="CHEBI:140395"/>
        <dbReference type="EC" id="2.7.7.48"/>
    </reaction>
</comment>
<dbReference type="GO" id="GO:0003723">
    <property type="term" value="F:RNA binding"/>
    <property type="evidence" value="ECO:0007669"/>
    <property type="project" value="UniProtKB-KW"/>
</dbReference>
<dbReference type="PANTHER" id="PTHR23079">
    <property type="entry name" value="RNA-DEPENDENT RNA POLYMERASE"/>
    <property type="match status" value="1"/>
</dbReference>
<dbReference type="GeneID" id="62158137"/>
<dbReference type="AlphaFoldDB" id="A0A9P6IIS9"/>
<protein>
    <recommendedName>
        <fullName evidence="1">RNA-dependent RNA polymerase</fullName>
        <ecNumber evidence="1">2.7.7.48</ecNumber>
    </recommendedName>
</protein>
<comment type="caution">
    <text evidence="4">The sequence shown here is derived from an EMBL/GenBank/DDBJ whole genome shotgun (WGS) entry which is preliminary data.</text>
</comment>
<reference evidence="4" key="2">
    <citation type="submission" date="2020-11" db="EMBL/GenBank/DDBJ databases">
        <title>Whole genome sequencing of Colletotrichum sp.</title>
        <authorList>
            <person name="Li H."/>
        </authorList>
    </citation>
    <scope>NUCLEOTIDE SEQUENCE</scope>
    <source>
        <strain evidence="4">CkLH20</strain>
    </source>
</reference>
<keyword evidence="1" id="KW-0548">Nucleotidyltransferase</keyword>
<dbReference type="GO" id="GO:0030422">
    <property type="term" value="P:siRNA processing"/>
    <property type="evidence" value="ECO:0007669"/>
    <property type="project" value="TreeGrafter"/>
</dbReference>
<comment type="similarity">
    <text evidence="1">Belongs to the RdRP family.</text>
</comment>
<sequence>MAPQTKTAQSVPRTPKKSKQNERVNETIEKLNRDYNLAIEIPDVTLTPLKISNRRKHDPAFARSSKIVSDITYHCRQPSPMIDKILHSFHMEARAASQKWIRLTDCYDESGPATPQPPKAASPGEVLDLQEVLLSVLERADPNERPRTFARAKSVPAVYPSIEGPKPKKRPQDDGKKDSPKRVKASPPDGEDVDEVIADALDKVPSRSRSAKPKLLSAQFSTINQASQRHPTSFIPPRTLQSMRQSVYGNPSFAGPSFATSASTSHASIFSVAKGPLPSTQDTVPAPSAETKRRFAPSQEPKSSQSQDLFPASSGHLDALNVSFTEHEAETSSRLYTHPPGLTQPLGYVPTPAGGSSPGLTTIYSEISGIDDSALYQPISSPLKRSEPVLLLSRLDATWPRFPAWLNRAPFAIAWEITRIALHCGVDLGEVVMKYDEAWINYSNLWKTLLAHPSFAGKAFPERPTNDAWTAGLSGFKSPRGQHVTFTASLSQSKKKSGPMFSLTMNPIALDQGCRLHRHFGSDRFLELVIPSPNSWEKPISSPEVSQEVVSWFTSRLHYLAGRLWRAFYARDAGHKKPQTNVSLGPDPKPVFQERLSLFAENGNNFHAALPIGAGSLDNPRELRVKLEVRDMLDWLLQLDSNVSQPYLKLFARIQLGLSKTTPVVVLDRTQIRHQDEDMLSPTGKVMNDGIGRMSRLLARKIKDVLGLADVPSAIQGRLGPAKGMWIIDVQDTVDDLWIETWPSQRKWICDFLDPEHRTLEVRAHAVEPRSASLNVQFLPVLEDRAIDKRAMRQAIADNLVDELNRELEGQKSAMKYPVQFRLWVNENSLSRRQRLANNRVPFLAGLPDSSEETMNVLIDGGFEPSQQKYLQDIAWNLRRTKCENLKKKMSIKIPNSAYFFMVVDFSGILEENEVHLCFSSKFQTESFSDSMLHACDVLVARSPAHFVSDVQRVKAVFKPELHALKDVIVFSAKGNVPLADKLSGGDYDGDKAWVCWEPSIVSNFKNHDVPPSPDLSKYLRKDK</sequence>
<dbReference type="Pfam" id="PF05183">
    <property type="entry name" value="RdRP"/>
    <property type="match status" value="1"/>
</dbReference>
<dbReference type="PANTHER" id="PTHR23079:SF14">
    <property type="entry name" value="RNA-DEPENDENT RNA POLYMERASE"/>
    <property type="match status" value="1"/>
</dbReference>
<evidence type="ECO:0000259" key="3">
    <source>
        <dbReference type="Pfam" id="PF05183"/>
    </source>
</evidence>
<accession>A0A9P6IIS9</accession>
<feature type="region of interest" description="Disordered" evidence="2">
    <location>
        <begin position="1"/>
        <end position="25"/>
    </location>
</feature>
<dbReference type="InterPro" id="IPR057596">
    <property type="entry name" value="RDRP_core"/>
</dbReference>
<feature type="region of interest" description="Disordered" evidence="2">
    <location>
        <begin position="273"/>
        <end position="312"/>
    </location>
</feature>
<keyword evidence="1" id="KW-0808">Transferase</keyword>
<keyword evidence="1" id="KW-0694">RNA-binding</keyword>
<dbReference type="Gene3D" id="1.10.8.790">
    <property type="entry name" value="RNA-dependent RNA polymerase, slab domain, helical subdomain-like"/>
    <property type="match status" value="1"/>
</dbReference>
<dbReference type="GO" id="GO:0031380">
    <property type="term" value="C:nuclear RNA-directed RNA polymerase complex"/>
    <property type="evidence" value="ECO:0007669"/>
    <property type="project" value="TreeGrafter"/>
</dbReference>
<dbReference type="EC" id="2.7.7.48" evidence="1"/>
<feature type="domain" description="RDRP core" evidence="3">
    <location>
        <begin position="503"/>
        <end position="1008"/>
    </location>
</feature>
<reference evidence="4" key="1">
    <citation type="submission" date="2020-03" db="EMBL/GenBank/DDBJ databases">
        <authorList>
            <person name="He L."/>
        </authorList>
    </citation>
    <scope>NUCLEOTIDE SEQUENCE</scope>
    <source>
        <strain evidence="4">CkLH20</strain>
    </source>
</reference>
<keyword evidence="5" id="KW-1185">Reference proteome</keyword>
<feature type="compositionally biased region" description="Polar residues" evidence="2">
    <location>
        <begin position="1"/>
        <end position="12"/>
    </location>
</feature>
<evidence type="ECO:0000313" key="4">
    <source>
        <dbReference type="EMBL" id="KAF9880390.1"/>
    </source>
</evidence>
<gene>
    <name evidence="4" type="ORF">CkaCkLH20_02344</name>
</gene>
<dbReference type="OrthoDB" id="10055769at2759"/>
<dbReference type="RefSeq" id="XP_038749851.1">
    <property type="nucleotide sequence ID" value="XM_038885063.1"/>
</dbReference>
<proteinExistence type="inferred from homology"/>
<evidence type="ECO:0000313" key="5">
    <source>
        <dbReference type="Proteomes" id="UP000781932"/>
    </source>
</evidence>
<keyword evidence="1 4" id="KW-0696">RNA-directed RNA polymerase</keyword>